<accession>A0A183PCC1</accession>
<evidence type="ECO:0000313" key="1">
    <source>
        <dbReference type="EMBL" id="VDP59842.1"/>
    </source>
</evidence>
<name>A0A183PCC1_9TREM</name>
<reference evidence="1 2" key="1">
    <citation type="submission" date="2018-11" db="EMBL/GenBank/DDBJ databases">
        <authorList>
            <consortium name="Pathogen Informatics"/>
        </authorList>
    </citation>
    <scope>NUCLEOTIDE SEQUENCE [LARGE SCALE GENOMIC DNA]</scope>
    <source>
        <strain>Denwood</strain>
        <strain evidence="2">Zambia</strain>
    </source>
</reference>
<proteinExistence type="predicted"/>
<dbReference type="EMBL" id="UZAL01032018">
    <property type="protein sequence ID" value="VDP59842.1"/>
    <property type="molecule type" value="Genomic_DNA"/>
</dbReference>
<dbReference type="Proteomes" id="UP000269396">
    <property type="component" value="Unassembled WGS sequence"/>
</dbReference>
<sequence length="64" mass="7733">MYTQIKQVIIFEGNRNDFKIQKHQPHLYQLVLLWFYTPPPELNLACQCRLKRFLCQSPELLLLT</sequence>
<organism evidence="1 2">
    <name type="scientific">Schistosoma mattheei</name>
    <dbReference type="NCBI Taxonomy" id="31246"/>
    <lineage>
        <taxon>Eukaryota</taxon>
        <taxon>Metazoa</taxon>
        <taxon>Spiralia</taxon>
        <taxon>Lophotrochozoa</taxon>
        <taxon>Platyhelminthes</taxon>
        <taxon>Trematoda</taxon>
        <taxon>Digenea</taxon>
        <taxon>Strigeidida</taxon>
        <taxon>Schistosomatoidea</taxon>
        <taxon>Schistosomatidae</taxon>
        <taxon>Schistosoma</taxon>
    </lineage>
</organism>
<dbReference type="AlphaFoldDB" id="A0A183PCC1"/>
<keyword evidence="2" id="KW-1185">Reference proteome</keyword>
<protein>
    <submittedName>
        <fullName evidence="1">Uncharacterized protein</fullName>
    </submittedName>
</protein>
<gene>
    <name evidence="1" type="ORF">SMTD_LOCUS12007</name>
</gene>
<evidence type="ECO:0000313" key="2">
    <source>
        <dbReference type="Proteomes" id="UP000269396"/>
    </source>
</evidence>